<keyword evidence="7" id="KW-0472">Membrane</keyword>
<organism evidence="9 10">
    <name type="scientific">Corallococcus interemptor</name>
    <dbReference type="NCBI Taxonomy" id="2316720"/>
    <lineage>
        <taxon>Bacteria</taxon>
        <taxon>Pseudomonadati</taxon>
        <taxon>Myxococcota</taxon>
        <taxon>Myxococcia</taxon>
        <taxon>Myxococcales</taxon>
        <taxon>Cystobacterineae</taxon>
        <taxon>Myxococcaceae</taxon>
        <taxon>Corallococcus</taxon>
    </lineage>
</organism>
<keyword evidence="7" id="KW-1133">Transmembrane helix</keyword>
<feature type="compositionally biased region" description="Low complexity" evidence="6">
    <location>
        <begin position="463"/>
        <end position="478"/>
    </location>
</feature>
<dbReference type="PROSITE" id="PS50109">
    <property type="entry name" value="HIS_KIN"/>
    <property type="match status" value="1"/>
</dbReference>
<dbReference type="PANTHER" id="PTHR43047">
    <property type="entry name" value="TWO-COMPONENT HISTIDINE PROTEIN KINASE"/>
    <property type="match status" value="1"/>
</dbReference>
<keyword evidence="3" id="KW-0597">Phosphoprotein</keyword>
<reference evidence="10" key="1">
    <citation type="submission" date="2018-09" db="EMBL/GenBank/DDBJ databases">
        <authorList>
            <person name="Livingstone P.G."/>
            <person name="Whitworth D.E."/>
        </authorList>
    </citation>
    <scope>NUCLEOTIDE SEQUENCE [LARGE SCALE GENOMIC DNA]</scope>
    <source>
        <strain evidence="10">AB047A</strain>
    </source>
</reference>
<feature type="domain" description="Histidine kinase" evidence="8">
    <location>
        <begin position="240"/>
        <end position="455"/>
    </location>
</feature>
<sequence>MDPTPPVAFENELARVVAAQRRRVLGAGAAVRLVGTAVFFAVSLGLWLTGARDWAHYPPLLLCYGGVVALLFALRSRPVTKQLGVVQSLVDVGLVFGLQQLALPVSPFPAGVAGFSLGLFALVVALSGLELMPWLVYGTAGLASLSQAVLMHQAGVGPGAMAVAAVTLVLVAAVSHYGTGRLRQLAMDLSHAEVARQLEARRTHDVEDAHRTIERMLAEAHARNAQLEALQAHQEQLMQFLVHDLRSPLSAVTLSLSWMEQELPIGTPMVESVRTGLAVTARLDRMISDLLDVPRLEQGRLSPRKQAFPVAPLFDEVRRSLDGAARLRKIKLELSCPPGFQLVGDAGLLIRVVENLATNALRYAPSGGRVRLEAGEAEGFQWLAVRNDGIAIPPEARESLFDKYVQGSREKEGRRGYGLGLYFSRLAAEAHGGRLAVEDAEGWATSFVLRLPRVQPTSQPSLDPMADPMADPPAARRR</sequence>
<dbReference type="InterPro" id="IPR005467">
    <property type="entry name" value="His_kinase_dom"/>
</dbReference>
<dbReference type="Pfam" id="PF00512">
    <property type="entry name" value="HisKA"/>
    <property type="match status" value="1"/>
</dbReference>
<evidence type="ECO:0000256" key="2">
    <source>
        <dbReference type="ARBA" id="ARBA00012438"/>
    </source>
</evidence>
<dbReference type="SMART" id="SM00388">
    <property type="entry name" value="HisKA"/>
    <property type="match status" value="1"/>
</dbReference>
<protein>
    <recommendedName>
        <fullName evidence="2">histidine kinase</fullName>
        <ecNumber evidence="2">2.7.13.3</ecNumber>
    </recommendedName>
</protein>
<evidence type="ECO:0000256" key="5">
    <source>
        <dbReference type="ARBA" id="ARBA00022777"/>
    </source>
</evidence>
<keyword evidence="7" id="KW-0812">Transmembrane</keyword>
<keyword evidence="10" id="KW-1185">Reference proteome</keyword>
<dbReference type="OrthoDB" id="9787818at2"/>
<evidence type="ECO:0000256" key="6">
    <source>
        <dbReference type="SAM" id="MobiDB-lite"/>
    </source>
</evidence>
<evidence type="ECO:0000313" key="10">
    <source>
        <dbReference type="Proteomes" id="UP000282656"/>
    </source>
</evidence>
<evidence type="ECO:0000256" key="1">
    <source>
        <dbReference type="ARBA" id="ARBA00000085"/>
    </source>
</evidence>
<feature type="transmembrane region" description="Helical" evidence="7">
    <location>
        <begin position="160"/>
        <end position="179"/>
    </location>
</feature>
<comment type="catalytic activity">
    <reaction evidence="1">
        <text>ATP + protein L-histidine = ADP + protein N-phospho-L-histidine.</text>
        <dbReference type="EC" id="2.7.13.3"/>
    </reaction>
</comment>
<feature type="region of interest" description="Disordered" evidence="6">
    <location>
        <begin position="455"/>
        <end position="478"/>
    </location>
</feature>
<dbReference type="InterPro" id="IPR004358">
    <property type="entry name" value="Sig_transdc_His_kin-like_C"/>
</dbReference>
<dbReference type="SUPFAM" id="SSF55874">
    <property type="entry name" value="ATPase domain of HSP90 chaperone/DNA topoisomerase II/histidine kinase"/>
    <property type="match status" value="1"/>
</dbReference>
<dbReference type="RefSeq" id="WP_121725370.1">
    <property type="nucleotide sequence ID" value="NZ_RAWM01000058.1"/>
</dbReference>
<dbReference type="GO" id="GO:0009927">
    <property type="term" value="F:histidine phosphotransfer kinase activity"/>
    <property type="evidence" value="ECO:0007669"/>
    <property type="project" value="TreeGrafter"/>
</dbReference>
<evidence type="ECO:0000256" key="7">
    <source>
        <dbReference type="SAM" id="Phobius"/>
    </source>
</evidence>
<dbReference type="Gene3D" id="3.30.565.10">
    <property type="entry name" value="Histidine kinase-like ATPase, C-terminal domain"/>
    <property type="match status" value="1"/>
</dbReference>
<dbReference type="Proteomes" id="UP000282656">
    <property type="component" value="Unassembled WGS sequence"/>
</dbReference>
<dbReference type="GO" id="GO:0000155">
    <property type="term" value="F:phosphorelay sensor kinase activity"/>
    <property type="evidence" value="ECO:0007669"/>
    <property type="project" value="InterPro"/>
</dbReference>
<dbReference type="CDD" id="cd00082">
    <property type="entry name" value="HisKA"/>
    <property type="match status" value="1"/>
</dbReference>
<dbReference type="EC" id="2.7.13.3" evidence="2"/>
<keyword evidence="4" id="KW-0808">Transferase</keyword>
<evidence type="ECO:0000256" key="4">
    <source>
        <dbReference type="ARBA" id="ARBA00022679"/>
    </source>
</evidence>
<dbReference type="PRINTS" id="PR00344">
    <property type="entry name" value="BCTRLSENSOR"/>
</dbReference>
<dbReference type="GO" id="GO:0005886">
    <property type="term" value="C:plasma membrane"/>
    <property type="evidence" value="ECO:0007669"/>
    <property type="project" value="TreeGrafter"/>
</dbReference>
<gene>
    <name evidence="9" type="ORF">D7X96_20990</name>
</gene>
<evidence type="ECO:0000259" key="8">
    <source>
        <dbReference type="PROSITE" id="PS50109"/>
    </source>
</evidence>
<feature type="transmembrane region" description="Helical" evidence="7">
    <location>
        <begin position="83"/>
        <end position="102"/>
    </location>
</feature>
<feature type="transmembrane region" description="Helical" evidence="7">
    <location>
        <begin position="24"/>
        <end position="48"/>
    </location>
</feature>
<accession>A0A3A8QIG4</accession>
<evidence type="ECO:0000256" key="3">
    <source>
        <dbReference type="ARBA" id="ARBA00022553"/>
    </source>
</evidence>
<proteinExistence type="predicted"/>
<feature type="transmembrane region" description="Helical" evidence="7">
    <location>
        <begin position="54"/>
        <end position="74"/>
    </location>
</feature>
<dbReference type="InterPro" id="IPR003594">
    <property type="entry name" value="HATPase_dom"/>
</dbReference>
<keyword evidence="5 9" id="KW-0418">Kinase</keyword>
<dbReference type="SUPFAM" id="SSF47384">
    <property type="entry name" value="Homodimeric domain of signal transducing histidine kinase"/>
    <property type="match status" value="1"/>
</dbReference>
<dbReference type="InterPro" id="IPR036097">
    <property type="entry name" value="HisK_dim/P_sf"/>
</dbReference>
<dbReference type="Pfam" id="PF02518">
    <property type="entry name" value="HATPase_c"/>
    <property type="match status" value="1"/>
</dbReference>
<dbReference type="SMART" id="SM00387">
    <property type="entry name" value="HATPase_c"/>
    <property type="match status" value="1"/>
</dbReference>
<dbReference type="Gene3D" id="1.10.287.130">
    <property type="match status" value="1"/>
</dbReference>
<name>A0A3A8QIG4_9BACT</name>
<evidence type="ECO:0000313" key="9">
    <source>
        <dbReference type="EMBL" id="RKH66710.1"/>
    </source>
</evidence>
<dbReference type="CDD" id="cd00075">
    <property type="entry name" value="HATPase"/>
    <property type="match status" value="1"/>
</dbReference>
<dbReference type="AlphaFoldDB" id="A0A3A8QIG4"/>
<dbReference type="InterPro" id="IPR003661">
    <property type="entry name" value="HisK_dim/P_dom"/>
</dbReference>
<dbReference type="InterPro" id="IPR036890">
    <property type="entry name" value="HATPase_C_sf"/>
</dbReference>
<dbReference type="PANTHER" id="PTHR43047:SF72">
    <property type="entry name" value="OSMOSENSING HISTIDINE PROTEIN KINASE SLN1"/>
    <property type="match status" value="1"/>
</dbReference>
<comment type="caution">
    <text evidence="9">The sequence shown here is derived from an EMBL/GenBank/DDBJ whole genome shotgun (WGS) entry which is preliminary data.</text>
</comment>
<dbReference type="EMBL" id="RAWM01000058">
    <property type="protein sequence ID" value="RKH66710.1"/>
    <property type="molecule type" value="Genomic_DNA"/>
</dbReference>